<keyword evidence="9 13" id="KW-0472">Membrane</keyword>
<feature type="transmembrane region" description="Helical" evidence="13">
    <location>
        <begin position="22"/>
        <end position="43"/>
    </location>
</feature>
<keyword evidence="3" id="KW-1003">Cell membrane</keyword>
<evidence type="ECO:0000256" key="9">
    <source>
        <dbReference type="ARBA" id="ARBA00023136"/>
    </source>
</evidence>
<evidence type="ECO:0000256" key="2">
    <source>
        <dbReference type="ARBA" id="ARBA00022448"/>
    </source>
</evidence>
<evidence type="ECO:0000256" key="11">
    <source>
        <dbReference type="ARBA" id="ARBA00038669"/>
    </source>
</evidence>
<organism evidence="15 16">
    <name type="scientific">Pseudonocardia adelaidensis</name>
    <dbReference type="NCBI Taxonomy" id="648754"/>
    <lineage>
        <taxon>Bacteria</taxon>
        <taxon>Bacillati</taxon>
        <taxon>Actinomycetota</taxon>
        <taxon>Actinomycetes</taxon>
        <taxon>Pseudonocardiales</taxon>
        <taxon>Pseudonocardiaceae</taxon>
        <taxon>Pseudonocardia</taxon>
    </lineage>
</organism>
<evidence type="ECO:0000256" key="6">
    <source>
        <dbReference type="ARBA" id="ARBA00022989"/>
    </source>
</evidence>
<dbReference type="InterPro" id="IPR050045">
    <property type="entry name" value="Opp2B"/>
</dbReference>
<evidence type="ECO:0000256" key="7">
    <source>
        <dbReference type="ARBA" id="ARBA00023065"/>
    </source>
</evidence>
<dbReference type="Pfam" id="PF19300">
    <property type="entry name" value="BPD_transp_1_N"/>
    <property type="match status" value="1"/>
</dbReference>
<feature type="transmembrane region" description="Helical" evidence="13">
    <location>
        <begin position="184"/>
        <end position="204"/>
    </location>
</feature>
<dbReference type="NCBIfam" id="NF045470">
    <property type="entry name" value="Opp2B"/>
    <property type="match status" value="1"/>
</dbReference>
<dbReference type="Gene3D" id="1.10.3720.10">
    <property type="entry name" value="MetI-like"/>
    <property type="match status" value="1"/>
</dbReference>
<dbReference type="PANTHER" id="PTHR43163:SF6">
    <property type="entry name" value="DIPEPTIDE TRANSPORT SYSTEM PERMEASE PROTEIN DPPB-RELATED"/>
    <property type="match status" value="1"/>
</dbReference>
<dbReference type="Pfam" id="PF00528">
    <property type="entry name" value="BPD_transp_1"/>
    <property type="match status" value="1"/>
</dbReference>
<proteinExistence type="inferred from homology"/>
<comment type="subcellular location">
    <subcellularLocation>
        <location evidence="1 13">Cell membrane</location>
        <topology evidence="1 13">Multi-pass membrane protein</topology>
    </subcellularLocation>
</comment>
<dbReference type="SUPFAM" id="SSF161098">
    <property type="entry name" value="MetI-like"/>
    <property type="match status" value="1"/>
</dbReference>
<evidence type="ECO:0000256" key="5">
    <source>
        <dbReference type="ARBA" id="ARBA00022692"/>
    </source>
</evidence>
<comment type="caution">
    <text evidence="15">The sequence shown here is derived from an EMBL/GenBank/DDBJ whole genome shotgun (WGS) entry which is preliminary data.</text>
</comment>
<dbReference type="CDD" id="cd06261">
    <property type="entry name" value="TM_PBP2"/>
    <property type="match status" value="1"/>
</dbReference>
<evidence type="ECO:0000256" key="10">
    <source>
        <dbReference type="ARBA" id="ARBA00024202"/>
    </source>
</evidence>
<evidence type="ECO:0000313" key="15">
    <source>
        <dbReference type="EMBL" id="GAA5137477.1"/>
    </source>
</evidence>
<protein>
    <recommendedName>
        <fullName evidence="12">Nickel import system permease protein NikB</fullName>
    </recommendedName>
</protein>
<dbReference type="InterPro" id="IPR000515">
    <property type="entry name" value="MetI-like"/>
</dbReference>
<keyword evidence="5 13" id="KW-0812">Transmembrane</keyword>
<feature type="transmembrane region" description="Helical" evidence="13">
    <location>
        <begin position="286"/>
        <end position="312"/>
    </location>
</feature>
<keyword evidence="6 13" id="KW-1133">Transmembrane helix</keyword>
<sequence length="322" mass="34293">MERCADASLSEPLMAAYLARRLAFSVFVLWGAVTIIFLVLRLVPGDPALLILGSDATPDQVAALRAQLGLDRPLLVQYGTYLADVARLDFGPSYRLSGDALGLVVERLPATTELAVVALSLSLLVGIPLGIVAALRVNTPTDRIVSVFSLVGQSTPSFWLGIVLILVLSRTFGLLPSAGTGSPAHMVLPAVTLALPFLAILVRLTRSGLLEVIHEGYVQTARAKGLTERVVIFPHAIRNALIPIVTVVGIHFGQLLGTAVIVETVFAWPGIGRLLVDSISHRDYGVVQAAVLMIATGFVLINLVVDVLYGYIDPRVRLAGRA</sequence>
<evidence type="ECO:0000256" key="8">
    <source>
        <dbReference type="ARBA" id="ARBA00023112"/>
    </source>
</evidence>
<gene>
    <name evidence="15" type="ORF">GCM10023320_70180</name>
</gene>
<comment type="subunit">
    <text evidence="11">The complex is composed of two ATP-binding proteins (NikD and NikE), two transmembrane proteins (NikB and NikC) and a solute-binding protein (NikA).</text>
</comment>
<dbReference type="InterPro" id="IPR045621">
    <property type="entry name" value="BPD_transp_1_N"/>
</dbReference>
<evidence type="ECO:0000259" key="14">
    <source>
        <dbReference type="PROSITE" id="PS50928"/>
    </source>
</evidence>
<evidence type="ECO:0000256" key="1">
    <source>
        <dbReference type="ARBA" id="ARBA00004651"/>
    </source>
</evidence>
<feature type="domain" description="ABC transmembrane type-1" evidence="14">
    <location>
        <begin position="108"/>
        <end position="305"/>
    </location>
</feature>
<feature type="transmembrane region" description="Helical" evidence="13">
    <location>
        <begin position="114"/>
        <end position="137"/>
    </location>
</feature>
<keyword evidence="8" id="KW-0921">Nickel transport</keyword>
<comment type="similarity">
    <text evidence="10">Belongs to the binding-protein-dependent transport system permease family. OppBC subfamily.</text>
</comment>
<keyword evidence="2 13" id="KW-0813">Transport</keyword>
<dbReference type="InterPro" id="IPR035906">
    <property type="entry name" value="MetI-like_sf"/>
</dbReference>
<evidence type="ECO:0000256" key="3">
    <source>
        <dbReference type="ARBA" id="ARBA00022475"/>
    </source>
</evidence>
<reference evidence="16" key="1">
    <citation type="journal article" date="2019" name="Int. J. Syst. Evol. Microbiol.">
        <title>The Global Catalogue of Microorganisms (GCM) 10K type strain sequencing project: providing services to taxonomists for standard genome sequencing and annotation.</title>
        <authorList>
            <consortium name="The Broad Institute Genomics Platform"/>
            <consortium name="The Broad Institute Genome Sequencing Center for Infectious Disease"/>
            <person name="Wu L."/>
            <person name="Ma J."/>
        </authorList>
    </citation>
    <scope>NUCLEOTIDE SEQUENCE [LARGE SCALE GENOMIC DNA]</scope>
    <source>
        <strain evidence="16">JCM 18302</strain>
    </source>
</reference>
<accession>A0ABP9NZ89</accession>
<keyword evidence="16" id="KW-1185">Reference proteome</keyword>
<dbReference type="PANTHER" id="PTHR43163">
    <property type="entry name" value="DIPEPTIDE TRANSPORT SYSTEM PERMEASE PROTEIN DPPB-RELATED"/>
    <property type="match status" value="1"/>
</dbReference>
<name>A0ABP9NZ89_9PSEU</name>
<dbReference type="PROSITE" id="PS50928">
    <property type="entry name" value="ABC_TM1"/>
    <property type="match status" value="1"/>
</dbReference>
<evidence type="ECO:0000313" key="16">
    <source>
        <dbReference type="Proteomes" id="UP001500804"/>
    </source>
</evidence>
<evidence type="ECO:0000256" key="4">
    <source>
        <dbReference type="ARBA" id="ARBA00022596"/>
    </source>
</evidence>
<feature type="transmembrane region" description="Helical" evidence="13">
    <location>
        <begin position="241"/>
        <end position="266"/>
    </location>
</feature>
<dbReference type="EMBL" id="BAABJO010000037">
    <property type="protein sequence ID" value="GAA5137477.1"/>
    <property type="molecule type" value="Genomic_DNA"/>
</dbReference>
<keyword evidence="7" id="KW-0406">Ion transport</keyword>
<evidence type="ECO:0000256" key="12">
    <source>
        <dbReference type="ARBA" id="ARBA00044774"/>
    </source>
</evidence>
<evidence type="ECO:0000256" key="13">
    <source>
        <dbReference type="RuleBase" id="RU363032"/>
    </source>
</evidence>
<keyword evidence="4" id="KW-0533">Nickel</keyword>
<dbReference type="Proteomes" id="UP001500804">
    <property type="component" value="Unassembled WGS sequence"/>
</dbReference>